<comment type="caution">
    <text evidence="1">The sequence shown here is derived from an EMBL/GenBank/DDBJ whole genome shotgun (WGS) entry which is preliminary data.</text>
</comment>
<dbReference type="Proteomes" id="UP001519308">
    <property type="component" value="Unassembled WGS sequence"/>
</dbReference>
<reference evidence="1 2" key="1">
    <citation type="submission" date="2021-03" db="EMBL/GenBank/DDBJ databases">
        <title>Genomic Encyclopedia of Type Strains, Phase IV (KMG-IV): sequencing the most valuable type-strain genomes for metagenomic binning, comparative biology and taxonomic classification.</title>
        <authorList>
            <person name="Goeker M."/>
        </authorList>
    </citation>
    <scope>NUCLEOTIDE SEQUENCE [LARGE SCALE GENOMIC DNA]</scope>
    <source>
        <strain evidence="1 2">DSM 28650</strain>
    </source>
</reference>
<gene>
    <name evidence="1" type="ORF">J2Z44_003354</name>
</gene>
<dbReference type="RefSeq" id="WP_021283217.1">
    <property type="nucleotide sequence ID" value="NZ_JAGGLL010000031.1"/>
</dbReference>
<evidence type="ECO:0000313" key="2">
    <source>
        <dbReference type="Proteomes" id="UP001519308"/>
    </source>
</evidence>
<sequence length="93" mass="10063">MFEEYYNNYKNNDCHDHNHNHPQNDCPQLPGTILRINIPAGATINLLNLLEITSPGGICLIVRIPLLGGNNNGIGLAGIVDAIKKAGGTVEFQ</sequence>
<keyword evidence="2" id="KW-1185">Reference proteome</keyword>
<evidence type="ECO:0000313" key="1">
    <source>
        <dbReference type="EMBL" id="MBP2023517.1"/>
    </source>
</evidence>
<proteinExistence type="predicted"/>
<protein>
    <submittedName>
        <fullName evidence="1">Uncharacterized protein</fullName>
    </submittedName>
</protein>
<accession>A0ABS4K6U7</accession>
<name>A0ABS4K6U7_9CLOT</name>
<organism evidence="1 2">
    <name type="scientific">Clostridium punense</name>
    <dbReference type="NCBI Taxonomy" id="1054297"/>
    <lineage>
        <taxon>Bacteria</taxon>
        <taxon>Bacillati</taxon>
        <taxon>Bacillota</taxon>
        <taxon>Clostridia</taxon>
        <taxon>Eubacteriales</taxon>
        <taxon>Clostridiaceae</taxon>
        <taxon>Clostridium</taxon>
    </lineage>
</organism>
<dbReference type="EMBL" id="JAGGLL010000031">
    <property type="protein sequence ID" value="MBP2023517.1"/>
    <property type="molecule type" value="Genomic_DNA"/>
</dbReference>